<protein>
    <submittedName>
        <fullName evidence="1">Uncharacterized protein</fullName>
    </submittedName>
</protein>
<organism evidence="1 2">
    <name type="scientific">Butyricimonas virosa</name>
    <dbReference type="NCBI Taxonomy" id="544645"/>
    <lineage>
        <taxon>Bacteria</taxon>
        <taxon>Pseudomonadati</taxon>
        <taxon>Bacteroidota</taxon>
        <taxon>Bacteroidia</taxon>
        <taxon>Bacteroidales</taxon>
        <taxon>Odoribacteraceae</taxon>
        <taxon>Butyricimonas</taxon>
    </lineage>
</organism>
<dbReference type="EMBL" id="DYVS01000129">
    <property type="protein sequence ID" value="HJF70660.1"/>
    <property type="molecule type" value="Genomic_DNA"/>
</dbReference>
<accession>A0A921H6K7</accession>
<comment type="caution">
    <text evidence="1">The sequence shown here is derived from an EMBL/GenBank/DDBJ whole genome shotgun (WGS) entry which is preliminary data.</text>
</comment>
<feature type="non-terminal residue" evidence="1">
    <location>
        <position position="1"/>
    </location>
</feature>
<evidence type="ECO:0000313" key="2">
    <source>
        <dbReference type="Proteomes" id="UP000742098"/>
    </source>
</evidence>
<name>A0A921H6K7_9BACT</name>
<sequence>EEVDFVITNIKALKRNVGDQIVDEFLYRNYNRMVQKYMIRFQNGALIDKENRKLIRIVLRELENINVKDKMQLIEQFQFIDAFLREDVQGILKVMEQMVVSGQGNQKMIPRILSVVERRDDRGLMLGIITLKDKIMSVLPEKDQKMCERMIADFNRRMME</sequence>
<dbReference type="Proteomes" id="UP000742098">
    <property type="component" value="Unassembled WGS sequence"/>
</dbReference>
<evidence type="ECO:0000313" key="1">
    <source>
        <dbReference type="EMBL" id="HJF70660.1"/>
    </source>
</evidence>
<proteinExistence type="predicted"/>
<reference evidence="1" key="2">
    <citation type="submission" date="2021-09" db="EMBL/GenBank/DDBJ databases">
        <authorList>
            <person name="Gilroy R."/>
        </authorList>
    </citation>
    <scope>NUCLEOTIDE SEQUENCE</scope>
    <source>
        <strain evidence="1">6966</strain>
    </source>
</reference>
<gene>
    <name evidence="1" type="ORF">K8V05_07890</name>
</gene>
<dbReference type="AlphaFoldDB" id="A0A921H6K7"/>
<reference evidence="1" key="1">
    <citation type="journal article" date="2021" name="PeerJ">
        <title>Extensive microbial diversity within the chicken gut microbiome revealed by metagenomics and culture.</title>
        <authorList>
            <person name="Gilroy R."/>
            <person name="Ravi A."/>
            <person name="Getino M."/>
            <person name="Pursley I."/>
            <person name="Horton D.L."/>
            <person name="Alikhan N.F."/>
            <person name="Baker D."/>
            <person name="Gharbi K."/>
            <person name="Hall N."/>
            <person name="Watson M."/>
            <person name="Adriaenssens E.M."/>
            <person name="Foster-Nyarko E."/>
            <person name="Jarju S."/>
            <person name="Secka A."/>
            <person name="Antonio M."/>
            <person name="Oren A."/>
            <person name="Chaudhuri R.R."/>
            <person name="La Ragione R."/>
            <person name="Hildebrand F."/>
            <person name="Pallen M.J."/>
        </authorList>
    </citation>
    <scope>NUCLEOTIDE SEQUENCE</scope>
    <source>
        <strain evidence="1">6966</strain>
    </source>
</reference>